<dbReference type="PRINTS" id="PR00463">
    <property type="entry name" value="EP450I"/>
</dbReference>
<dbReference type="PROSITE" id="PS00086">
    <property type="entry name" value="CYTOCHROME_P450"/>
    <property type="match status" value="1"/>
</dbReference>
<dbReference type="PANTHER" id="PTHR24291">
    <property type="entry name" value="CYTOCHROME P450 FAMILY 4"/>
    <property type="match status" value="1"/>
</dbReference>
<dbReference type="RefSeq" id="WP_089654083.1">
    <property type="nucleotide sequence ID" value="NZ_FNIZ01000019.1"/>
</dbReference>
<comment type="cofactor">
    <cofactor evidence="7">
        <name>heme</name>
        <dbReference type="ChEBI" id="CHEBI:30413"/>
    </cofactor>
</comment>
<keyword evidence="6 8" id="KW-0503">Monooxygenase</keyword>
<dbReference type="InterPro" id="IPR036396">
    <property type="entry name" value="Cyt_P450_sf"/>
</dbReference>
<dbReference type="GO" id="GO:0005506">
    <property type="term" value="F:iron ion binding"/>
    <property type="evidence" value="ECO:0007669"/>
    <property type="project" value="InterPro"/>
</dbReference>
<dbReference type="STRING" id="240303.SAMN05421677_11971"/>
<sequence length="440" mass="50634">MHKWKSRSPLGQLPAFKKDPLAFLMEMEETQKPVARFRFAHRPVFMLMHPALIQEVLVRKADSFYKSKPFQELEPLLGKGLLLSEGPFHKQQRRKIQPFFTPKHIQRYCDTMGRVVTDHTSLWKDGDRLISEDIRGLTLQIITETMFGTEVRADHDQVGQQLDTAMEIATERIRSVFKSPRSWKTVRNKLFDDAVDKLDEVVYSIIQQPQVSGEHLLSVMKDAEDANGKKMDARQLRDEVMTVFLAGHETTASALLWTLHLLMEHPDCYQKVESEIEQNLSSDTPSEEETGNLLYTKKVILESMRLYPPAWMFGRRAKEDVNIGSTFIKKGATVMISPYVMHRHRRYIDYPEEFLPERFEDGRLLGGPDYLYLPFGGGPRVCIGQHFAMLEMLVILSSLIQSFNFAPSTDAFPVKTEPLVTLRMKHGLKLHLSKKGTGIR</sequence>
<dbReference type="GO" id="GO:0004497">
    <property type="term" value="F:monooxygenase activity"/>
    <property type="evidence" value="ECO:0007669"/>
    <property type="project" value="UniProtKB-KW"/>
</dbReference>
<dbReference type="GO" id="GO:0016705">
    <property type="term" value="F:oxidoreductase activity, acting on paired donors, with incorporation or reduction of molecular oxygen"/>
    <property type="evidence" value="ECO:0007669"/>
    <property type="project" value="InterPro"/>
</dbReference>
<dbReference type="PRINTS" id="PR00385">
    <property type="entry name" value="P450"/>
</dbReference>
<dbReference type="PANTHER" id="PTHR24291:SF50">
    <property type="entry name" value="BIFUNCTIONAL ALBAFLAVENONE MONOOXYGENASE_TERPENE SYNTHASE"/>
    <property type="match status" value="1"/>
</dbReference>
<keyword evidence="5 7" id="KW-0408">Iron</keyword>
<evidence type="ECO:0000256" key="8">
    <source>
        <dbReference type="RuleBase" id="RU000461"/>
    </source>
</evidence>
<keyword evidence="10" id="KW-1185">Reference proteome</keyword>
<evidence type="ECO:0000256" key="6">
    <source>
        <dbReference type="ARBA" id="ARBA00023033"/>
    </source>
</evidence>
<name>A0A1H0SZ52_HALAD</name>
<dbReference type="InterPro" id="IPR002401">
    <property type="entry name" value="Cyt_P450_E_grp-I"/>
</dbReference>
<dbReference type="InterPro" id="IPR017972">
    <property type="entry name" value="Cyt_P450_CS"/>
</dbReference>
<keyword evidence="2 7" id="KW-0349">Heme</keyword>
<dbReference type="InterPro" id="IPR050196">
    <property type="entry name" value="Cytochrome_P450_Monoox"/>
</dbReference>
<dbReference type="EMBL" id="FNIZ01000019">
    <property type="protein sequence ID" value="SDP46626.1"/>
    <property type="molecule type" value="Genomic_DNA"/>
</dbReference>
<keyword evidence="3 7" id="KW-0479">Metal-binding</keyword>
<dbReference type="SUPFAM" id="SSF48264">
    <property type="entry name" value="Cytochrome P450"/>
    <property type="match status" value="1"/>
</dbReference>
<evidence type="ECO:0000256" key="3">
    <source>
        <dbReference type="ARBA" id="ARBA00022723"/>
    </source>
</evidence>
<dbReference type="Gene3D" id="1.10.630.10">
    <property type="entry name" value="Cytochrome P450"/>
    <property type="match status" value="1"/>
</dbReference>
<keyword evidence="4 8" id="KW-0560">Oxidoreductase</keyword>
<organism evidence="9 10">
    <name type="scientific">Halobacillus aidingensis</name>
    <dbReference type="NCBI Taxonomy" id="240303"/>
    <lineage>
        <taxon>Bacteria</taxon>
        <taxon>Bacillati</taxon>
        <taxon>Bacillota</taxon>
        <taxon>Bacilli</taxon>
        <taxon>Bacillales</taxon>
        <taxon>Bacillaceae</taxon>
        <taxon>Halobacillus</taxon>
    </lineage>
</organism>
<proteinExistence type="inferred from homology"/>
<evidence type="ECO:0000256" key="7">
    <source>
        <dbReference type="PIRSR" id="PIRSR602401-1"/>
    </source>
</evidence>
<feature type="binding site" description="axial binding residue" evidence="7">
    <location>
        <position position="382"/>
    </location>
    <ligand>
        <name>heme</name>
        <dbReference type="ChEBI" id="CHEBI:30413"/>
    </ligand>
    <ligandPart>
        <name>Fe</name>
        <dbReference type="ChEBI" id="CHEBI:18248"/>
    </ligandPart>
</feature>
<evidence type="ECO:0000313" key="10">
    <source>
        <dbReference type="Proteomes" id="UP000198860"/>
    </source>
</evidence>
<dbReference type="Pfam" id="PF00067">
    <property type="entry name" value="p450"/>
    <property type="match status" value="1"/>
</dbReference>
<dbReference type="AlphaFoldDB" id="A0A1H0SZ52"/>
<dbReference type="OrthoDB" id="9789468at2"/>
<evidence type="ECO:0000256" key="4">
    <source>
        <dbReference type="ARBA" id="ARBA00023002"/>
    </source>
</evidence>
<comment type="similarity">
    <text evidence="1 8">Belongs to the cytochrome P450 family.</text>
</comment>
<protein>
    <submittedName>
        <fullName evidence="9">Cytochrome P450</fullName>
    </submittedName>
</protein>
<evidence type="ECO:0000256" key="1">
    <source>
        <dbReference type="ARBA" id="ARBA00010617"/>
    </source>
</evidence>
<dbReference type="InterPro" id="IPR001128">
    <property type="entry name" value="Cyt_P450"/>
</dbReference>
<accession>A0A1H0SZ52</accession>
<evidence type="ECO:0000256" key="5">
    <source>
        <dbReference type="ARBA" id="ARBA00023004"/>
    </source>
</evidence>
<evidence type="ECO:0000256" key="2">
    <source>
        <dbReference type="ARBA" id="ARBA00022617"/>
    </source>
</evidence>
<dbReference type="Proteomes" id="UP000198860">
    <property type="component" value="Unassembled WGS sequence"/>
</dbReference>
<reference evidence="10" key="1">
    <citation type="submission" date="2016-10" db="EMBL/GenBank/DDBJ databases">
        <authorList>
            <person name="Varghese N."/>
            <person name="Submissions S."/>
        </authorList>
    </citation>
    <scope>NUCLEOTIDE SEQUENCE [LARGE SCALE GENOMIC DNA]</scope>
    <source>
        <strain evidence="10">CGMCC 1.3703</strain>
    </source>
</reference>
<evidence type="ECO:0000313" key="9">
    <source>
        <dbReference type="EMBL" id="SDP46626.1"/>
    </source>
</evidence>
<dbReference type="GO" id="GO:0020037">
    <property type="term" value="F:heme binding"/>
    <property type="evidence" value="ECO:0007669"/>
    <property type="project" value="InterPro"/>
</dbReference>
<gene>
    <name evidence="9" type="ORF">SAMN05421677_11971</name>
</gene>
<dbReference type="CDD" id="cd20620">
    <property type="entry name" value="CYP132-like"/>
    <property type="match status" value="1"/>
</dbReference>